<keyword evidence="2" id="KW-0964">Secreted</keyword>
<accession>A0A023FCK7</accession>
<protein>
    <recommendedName>
        <fullName evidence="3">Single domain-containing protein</fullName>
    </recommendedName>
</protein>
<evidence type="ECO:0000256" key="2">
    <source>
        <dbReference type="ARBA" id="ARBA00022525"/>
    </source>
</evidence>
<reference evidence="4" key="1">
    <citation type="submission" date="2014-03" db="EMBL/GenBank/DDBJ databases">
        <title>The sialotranscriptome of Amblyomma triste, Amblyomma parvum and Amblyomma cajennense ticks, uncovered by 454-based RNA-seq.</title>
        <authorList>
            <person name="Garcia G.R."/>
            <person name="Gardinassi L.G."/>
            <person name="Ribeiro J.M."/>
            <person name="Anatriello E."/>
            <person name="Ferreira B.R."/>
            <person name="Moreira H.N."/>
            <person name="Mafra C."/>
            <person name="Olegario M.M."/>
            <person name="Szabo P.J."/>
            <person name="Miranda-Santos I.K."/>
            <person name="Maruyama S.R."/>
        </authorList>
    </citation>
    <scope>NUCLEOTIDE SEQUENCE</scope>
    <source>
        <strain evidence="4">Uberlandia</strain>
        <tissue evidence="4">Salivary glands</tissue>
    </source>
</reference>
<evidence type="ECO:0000259" key="3">
    <source>
        <dbReference type="SMART" id="SM01318"/>
    </source>
</evidence>
<comment type="subcellular location">
    <subcellularLocation>
        <location evidence="1">Secreted</location>
    </subcellularLocation>
</comment>
<dbReference type="Pfam" id="PF15430">
    <property type="entry name" value="SVWC"/>
    <property type="match status" value="1"/>
</dbReference>
<dbReference type="GO" id="GO:0005576">
    <property type="term" value="C:extracellular region"/>
    <property type="evidence" value="ECO:0007669"/>
    <property type="project" value="UniProtKB-SubCell"/>
</dbReference>
<dbReference type="InterPro" id="IPR029277">
    <property type="entry name" value="SVWC_dom"/>
</dbReference>
<feature type="domain" description="Single" evidence="3">
    <location>
        <begin position="64"/>
        <end position="129"/>
    </location>
</feature>
<proteinExistence type="evidence at transcript level"/>
<name>A0A023FCK7_AMBCJ</name>
<evidence type="ECO:0000256" key="1">
    <source>
        <dbReference type="ARBA" id="ARBA00004613"/>
    </source>
</evidence>
<dbReference type="EMBL" id="GBBK01005452">
    <property type="protein sequence ID" value="JAC19030.1"/>
    <property type="molecule type" value="mRNA"/>
</dbReference>
<feature type="non-terminal residue" evidence="4">
    <location>
        <position position="1"/>
    </location>
</feature>
<dbReference type="AlphaFoldDB" id="A0A023FCK7"/>
<evidence type="ECO:0000313" key="4">
    <source>
        <dbReference type="EMBL" id="JAC19030.1"/>
    </source>
</evidence>
<organism evidence="4">
    <name type="scientific">Amblyomma cajennense</name>
    <name type="common">Cayenne tick</name>
    <name type="synonym">Acarus cajennensis</name>
    <dbReference type="NCBI Taxonomy" id="34607"/>
    <lineage>
        <taxon>Eukaryota</taxon>
        <taxon>Metazoa</taxon>
        <taxon>Ecdysozoa</taxon>
        <taxon>Arthropoda</taxon>
        <taxon>Chelicerata</taxon>
        <taxon>Arachnida</taxon>
        <taxon>Acari</taxon>
        <taxon>Parasitiformes</taxon>
        <taxon>Ixodida</taxon>
        <taxon>Ixodoidea</taxon>
        <taxon>Ixodidae</taxon>
        <taxon>Amblyomminae</taxon>
        <taxon>Amblyomma</taxon>
    </lineage>
</organism>
<sequence length="129" mass="14817">ETPTTHTLAAPRLEPSSSSLRTANRSISRVIMKVLLLSLILTAKVILAEPDEDLHPLQIFKDKCYYRGEVLSNGEKLQRKHLCEQWECRANQRELIIIGCPLRPKVSSCIARNQGYSYWPRCCKYQDLC</sequence>
<dbReference type="SMART" id="SM01318">
    <property type="entry name" value="SVWC"/>
    <property type="match status" value="1"/>
</dbReference>